<keyword evidence="7" id="KW-0274">FAD</keyword>
<evidence type="ECO:0000256" key="15">
    <source>
        <dbReference type="SAM" id="MobiDB-lite"/>
    </source>
</evidence>
<proteinExistence type="inferred from homology"/>
<reference evidence="17" key="1">
    <citation type="journal article" date="2019" name="Int. J. Syst. Evol. Microbiol.">
        <title>The Global Catalogue of Microorganisms (GCM) 10K type strain sequencing project: providing services to taxonomists for standard genome sequencing and annotation.</title>
        <authorList>
            <consortium name="The Broad Institute Genomics Platform"/>
            <consortium name="The Broad Institute Genome Sequencing Center for Infectious Disease"/>
            <person name="Wu L."/>
            <person name="Ma J."/>
        </authorList>
    </citation>
    <scope>NUCLEOTIDE SEQUENCE [LARGE SCALE GENOMIC DNA]</scope>
    <source>
        <strain evidence="17">KCTC 33676</strain>
    </source>
</reference>
<dbReference type="EMBL" id="JBHUMM010000037">
    <property type="protein sequence ID" value="MFD2672392.1"/>
    <property type="molecule type" value="Genomic_DNA"/>
</dbReference>
<evidence type="ECO:0000256" key="10">
    <source>
        <dbReference type="ARBA" id="ARBA00029939"/>
    </source>
</evidence>
<dbReference type="SUPFAM" id="SSF51905">
    <property type="entry name" value="FAD/NAD(P)-binding domain"/>
    <property type="match status" value="1"/>
</dbReference>
<evidence type="ECO:0000256" key="7">
    <source>
        <dbReference type="ARBA" id="ARBA00022827"/>
    </source>
</evidence>
<feature type="compositionally biased region" description="Polar residues" evidence="15">
    <location>
        <begin position="159"/>
        <end position="175"/>
    </location>
</feature>
<keyword evidence="8" id="KW-0521">NADP</keyword>
<evidence type="ECO:0000256" key="11">
    <source>
        <dbReference type="ARBA" id="ARBA00031158"/>
    </source>
</evidence>
<comment type="catalytic activity">
    <reaction evidence="14">
        <text>L-lysine + NADPH + O2 = N(6)-hydroxy-L-lysine + NADP(+) + H2O</text>
        <dbReference type="Rhea" id="RHEA:23228"/>
        <dbReference type="ChEBI" id="CHEBI:15377"/>
        <dbReference type="ChEBI" id="CHEBI:15379"/>
        <dbReference type="ChEBI" id="CHEBI:32551"/>
        <dbReference type="ChEBI" id="CHEBI:57783"/>
        <dbReference type="ChEBI" id="CHEBI:57820"/>
        <dbReference type="ChEBI" id="CHEBI:58349"/>
        <dbReference type="EC" id="1.14.13.59"/>
    </reaction>
</comment>
<keyword evidence="17" id="KW-1185">Reference proteome</keyword>
<evidence type="ECO:0000256" key="9">
    <source>
        <dbReference type="ARBA" id="ARBA00023002"/>
    </source>
</evidence>
<dbReference type="EC" id="1.14.13.59" evidence="4"/>
<dbReference type="Gene3D" id="3.50.50.60">
    <property type="entry name" value="FAD/NAD(P)-binding domain"/>
    <property type="match status" value="1"/>
</dbReference>
<comment type="caution">
    <text evidence="16">The sequence shown here is derived from an EMBL/GenBank/DDBJ whole genome shotgun (WGS) entry which is preliminary data.</text>
</comment>
<accession>A0ABW5RBG4</accession>
<comment type="cofactor">
    <cofactor evidence="1">
        <name>FAD</name>
        <dbReference type="ChEBI" id="CHEBI:57692"/>
    </cofactor>
</comment>
<evidence type="ECO:0000256" key="5">
    <source>
        <dbReference type="ARBA" id="ARBA00016406"/>
    </source>
</evidence>
<protein>
    <recommendedName>
        <fullName evidence="5">L-lysine N6-monooxygenase MbtG</fullName>
        <ecNumber evidence="4">1.14.13.59</ecNumber>
    </recommendedName>
    <alternativeName>
        <fullName evidence="13">Lysine 6-N-hydroxylase</fullName>
    </alternativeName>
    <alternativeName>
        <fullName evidence="12">Lysine N6-hydroxylase</fullName>
    </alternativeName>
    <alternativeName>
        <fullName evidence="10">Lysine-N-oxygenase</fullName>
    </alternativeName>
    <alternativeName>
        <fullName evidence="11">Mycobactin synthase protein G</fullName>
    </alternativeName>
</protein>
<dbReference type="Pfam" id="PF13434">
    <property type="entry name" value="Lys_Orn_oxgnase"/>
    <property type="match status" value="1"/>
</dbReference>
<evidence type="ECO:0000256" key="1">
    <source>
        <dbReference type="ARBA" id="ARBA00001974"/>
    </source>
</evidence>
<organism evidence="16 17">
    <name type="scientific">Marinicrinis sediminis</name>
    <dbReference type="NCBI Taxonomy" id="1652465"/>
    <lineage>
        <taxon>Bacteria</taxon>
        <taxon>Bacillati</taxon>
        <taxon>Bacillota</taxon>
        <taxon>Bacilli</taxon>
        <taxon>Bacillales</taxon>
        <taxon>Paenibacillaceae</taxon>
    </lineage>
</organism>
<evidence type="ECO:0000313" key="16">
    <source>
        <dbReference type="EMBL" id="MFD2672392.1"/>
    </source>
</evidence>
<comment type="pathway">
    <text evidence="2">Siderophore biosynthesis.</text>
</comment>
<evidence type="ECO:0000256" key="13">
    <source>
        <dbReference type="ARBA" id="ARBA00032738"/>
    </source>
</evidence>
<sequence>MNASIHEKREESKECNLLDVIGIGIGPFNLGLAALLDTKTNVNALFLEQKTSFSWHEGMLLKGTTLQVPFFADLVTMADPTSPYSYLNYLHVHNRLYHFYFLEKFLIPRAEYNHYCKWVADQLDSCQFGQQVIDIRWIEGEQDTCYEVTVKGTAADDQSPPTGERTGTASVSPVEQRTYRTRHIVLGVGSTPHIPEALLSAGGDGAGIFHSSAFMHRQQSCRQAESITVVGSGQSAAEVYLQLLSEQSDYGYRLDWLTRSKGFLPMEYSKLGLEHFSPDYMQYFHRLPQQVKDDLLSKQDFMYKGISSKTIADIYDLLYELTACGQQVPTRLLSNIEITHMEPHAGRYRLYGFHREQEARFTHDTDIIICATGYRHGIPDFMEGIRAQIDWDSQSRYQLDASFRLQMKNDIPNRIFVQNGALHSFGIGTPDLGLGCYRNLVLLEAITGQAIQRPERHVFQQFGLS</sequence>
<gene>
    <name evidence="16" type="ORF">ACFSUC_12530</name>
</gene>
<evidence type="ECO:0000256" key="6">
    <source>
        <dbReference type="ARBA" id="ARBA00022630"/>
    </source>
</evidence>
<keyword evidence="9" id="KW-0560">Oxidoreductase</keyword>
<dbReference type="InterPro" id="IPR036188">
    <property type="entry name" value="FAD/NAD-bd_sf"/>
</dbReference>
<comment type="similarity">
    <text evidence="3">Belongs to the lysine N(6)-hydroxylase/L-ornithine N(5)-oxygenase family.</text>
</comment>
<dbReference type="PANTHER" id="PTHR42802:SF1">
    <property type="entry name" value="L-ORNITHINE N(5)-MONOOXYGENASE"/>
    <property type="match status" value="1"/>
</dbReference>
<evidence type="ECO:0000256" key="8">
    <source>
        <dbReference type="ARBA" id="ARBA00022857"/>
    </source>
</evidence>
<evidence type="ECO:0000256" key="12">
    <source>
        <dbReference type="ARBA" id="ARBA00032493"/>
    </source>
</evidence>
<feature type="region of interest" description="Disordered" evidence="15">
    <location>
        <begin position="152"/>
        <end position="175"/>
    </location>
</feature>
<keyword evidence="6" id="KW-0285">Flavoprotein</keyword>
<dbReference type="RefSeq" id="WP_379929958.1">
    <property type="nucleotide sequence ID" value="NZ_JBHUMM010000037.1"/>
</dbReference>
<dbReference type="PANTHER" id="PTHR42802">
    <property type="entry name" value="MONOOXYGENASE"/>
    <property type="match status" value="1"/>
</dbReference>
<dbReference type="Proteomes" id="UP001597497">
    <property type="component" value="Unassembled WGS sequence"/>
</dbReference>
<evidence type="ECO:0000313" key="17">
    <source>
        <dbReference type="Proteomes" id="UP001597497"/>
    </source>
</evidence>
<name>A0ABW5RBG4_9BACL</name>
<evidence type="ECO:0000256" key="2">
    <source>
        <dbReference type="ARBA" id="ARBA00004924"/>
    </source>
</evidence>
<dbReference type="InterPro" id="IPR025700">
    <property type="entry name" value="Lys/Orn_oxygenase"/>
</dbReference>
<evidence type="ECO:0000256" key="14">
    <source>
        <dbReference type="ARBA" id="ARBA00048407"/>
    </source>
</evidence>
<evidence type="ECO:0000256" key="4">
    <source>
        <dbReference type="ARBA" id="ARBA00013076"/>
    </source>
</evidence>
<evidence type="ECO:0000256" key="3">
    <source>
        <dbReference type="ARBA" id="ARBA00007588"/>
    </source>
</evidence>